<accession>A0A7S2LZX5</accession>
<reference evidence="9" key="1">
    <citation type="submission" date="2021-01" db="EMBL/GenBank/DDBJ databases">
        <authorList>
            <person name="Corre E."/>
            <person name="Pelletier E."/>
            <person name="Niang G."/>
            <person name="Scheremetjew M."/>
            <person name="Finn R."/>
            <person name="Kale V."/>
            <person name="Holt S."/>
            <person name="Cochrane G."/>
            <person name="Meng A."/>
            <person name="Brown T."/>
            <person name="Cohen L."/>
        </authorList>
    </citation>
    <scope>NUCLEOTIDE SEQUENCE</scope>
    <source>
        <strain evidence="9">SM1012Den-03</strain>
    </source>
</reference>
<evidence type="ECO:0000256" key="3">
    <source>
        <dbReference type="ARBA" id="ARBA00022552"/>
    </source>
</evidence>
<evidence type="ECO:0000256" key="2">
    <source>
        <dbReference type="ARBA" id="ARBA00022517"/>
    </source>
</evidence>
<evidence type="ECO:0000256" key="4">
    <source>
        <dbReference type="ARBA" id="ARBA00023242"/>
    </source>
</evidence>
<dbReference type="AlphaFoldDB" id="A0A7S2LZX5"/>
<dbReference type="Pfam" id="PF04900">
    <property type="entry name" value="Fcf1"/>
    <property type="match status" value="1"/>
</dbReference>
<dbReference type="GO" id="GO:0032040">
    <property type="term" value="C:small-subunit processome"/>
    <property type="evidence" value="ECO:0007669"/>
    <property type="project" value="InterPro"/>
</dbReference>
<dbReference type="Gene3D" id="3.40.50.1010">
    <property type="entry name" value="5'-nuclease"/>
    <property type="match status" value="1"/>
</dbReference>
<feature type="compositionally biased region" description="Basic and acidic residues" evidence="7">
    <location>
        <begin position="231"/>
        <end position="247"/>
    </location>
</feature>
<protein>
    <submittedName>
        <fullName evidence="10">rRNA-processing protein UTP23</fullName>
    </submittedName>
</protein>
<dbReference type="PANTHER" id="PTHR12416">
    <property type="entry name" value="RRNA-PROCESSING PROTEIN UTP23 HOMOLOG"/>
    <property type="match status" value="1"/>
</dbReference>
<evidence type="ECO:0000313" key="9">
    <source>
        <dbReference type="EMBL" id="CAD9619391.1"/>
    </source>
</evidence>
<reference evidence="10" key="2">
    <citation type="submission" date="2023-06" db="EMBL/GenBank/DDBJ databases">
        <title>Survivors Of The Sea: Transcriptome response of Skeletonema marinoi to long-term dormancy.</title>
        <authorList>
            <person name="Pinder M.I.M."/>
            <person name="Kourtchenko O."/>
            <person name="Robertson E.K."/>
            <person name="Larsson T."/>
            <person name="Maumus F."/>
            <person name="Osuna-Cruz C.M."/>
            <person name="Vancaester E."/>
            <person name="Stenow R."/>
            <person name="Vandepoele K."/>
            <person name="Ploug H."/>
            <person name="Bruchert V."/>
            <person name="Godhe A."/>
            <person name="Topel M."/>
        </authorList>
    </citation>
    <scope>NUCLEOTIDE SEQUENCE</scope>
    <source>
        <strain evidence="10">R05AC</strain>
    </source>
</reference>
<evidence type="ECO:0000256" key="1">
    <source>
        <dbReference type="ARBA" id="ARBA00004604"/>
    </source>
</evidence>
<evidence type="ECO:0000313" key="10">
    <source>
        <dbReference type="EMBL" id="KAK1739688.1"/>
    </source>
</evidence>
<dbReference type="SUPFAM" id="SSF88723">
    <property type="entry name" value="PIN domain-like"/>
    <property type="match status" value="1"/>
</dbReference>
<keyword evidence="2" id="KW-0690">Ribosome biogenesis</keyword>
<feature type="domain" description="UTP23 sensor motif region" evidence="8">
    <location>
        <begin position="254"/>
        <end position="268"/>
    </location>
</feature>
<evidence type="ECO:0000313" key="11">
    <source>
        <dbReference type="Proteomes" id="UP001224775"/>
    </source>
</evidence>
<dbReference type="InterPro" id="IPR006984">
    <property type="entry name" value="Fcf1/UTP23"/>
</dbReference>
<dbReference type="GO" id="GO:0006364">
    <property type="term" value="P:rRNA processing"/>
    <property type="evidence" value="ECO:0007669"/>
    <property type="project" value="UniProtKB-KW"/>
</dbReference>
<keyword evidence="4" id="KW-0539">Nucleus</keyword>
<dbReference type="InterPro" id="IPR029060">
    <property type="entry name" value="PIN-like_dom_sf"/>
</dbReference>
<comment type="subcellular location">
    <subcellularLocation>
        <location evidence="1">Nucleus</location>
        <location evidence="1">Nucleolus</location>
    </subcellularLocation>
</comment>
<name>A0A7S2LZX5_9STRA</name>
<feature type="region of interest" description="Disordered" evidence="7">
    <location>
        <begin position="218"/>
        <end position="275"/>
    </location>
</feature>
<keyword evidence="3" id="KW-0698">rRNA processing</keyword>
<comment type="similarity">
    <text evidence="6">Belongs to the UTP23/FCF1 family. UTP23 subfamily.</text>
</comment>
<dbReference type="InterPro" id="IPR057776">
    <property type="entry name" value="UTP23_sensor"/>
</dbReference>
<evidence type="ECO:0000259" key="8">
    <source>
        <dbReference type="Pfam" id="PF24779"/>
    </source>
</evidence>
<evidence type="ECO:0000256" key="6">
    <source>
        <dbReference type="ARBA" id="ARBA00038503"/>
    </source>
</evidence>
<dbReference type="EMBL" id="HBGZ01024208">
    <property type="protein sequence ID" value="CAD9619391.1"/>
    <property type="molecule type" value="Transcribed_RNA"/>
</dbReference>
<dbReference type="EMBL" id="JATAAI010000017">
    <property type="protein sequence ID" value="KAK1739688.1"/>
    <property type="molecule type" value="Genomic_DNA"/>
</dbReference>
<gene>
    <name evidence="10" type="ORF">QTG54_009447</name>
    <name evidence="9" type="ORF">SMAR0320_LOCUS17173</name>
</gene>
<sequence length="275" mass="31446">MRHGRAKASRRTLQFYRLNAPHLKSPYKILLDGTFLVASIRNKVPLWDRFSKTLQHEQFVCCVTRSTLNELELLSEQSAKIKPSGDSEENNSTFFDRARQYGLDECEIIENCNDVTNTNEKLMNKRAFRDFSEASKDIFCLATDGGNNRAAYFVATQDDGLSDALRAMPYVPLFRLGRAVLLLESPSSASRQFTGNLEQNKLKSAGGLMTSEERKIVDKVNKKDKKKRREMMKEEQQKMQKRSREEVGGCFNERKKKRAKGPNPLSCKSRKSKSS</sequence>
<keyword evidence="11" id="KW-1185">Reference proteome</keyword>
<evidence type="ECO:0000256" key="5">
    <source>
        <dbReference type="ARBA" id="ARBA00037300"/>
    </source>
</evidence>
<organism evidence="9">
    <name type="scientific">Skeletonema marinoi</name>
    <dbReference type="NCBI Taxonomy" id="267567"/>
    <lineage>
        <taxon>Eukaryota</taxon>
        <taxon>Sar</taxon>
        <taxon>Stramenopiles</taxon>
        <taxon>Ochrophyta</taxon>
        <taxon>Bacillariophyta</taxon>
        <taxon>Coscinodiscophyceae</taxon>
        <taxon>Thalassiosirophycidae</taxon>
        <taxon>Thalassiosirales</taxon>
        <taxon>Skeletonemataceae</taxon>
        <taxon>Skeletonema</taxon>
        <taxon>Skeletonema marinoi-dohrnii complex</taxon>
    </lineage>
</organism>
<dbReference type="Pfam" id="PF24779">
    <property type="entry name" value="UTP23_sensor"/>
    <property type="match status" value="1"/>
</dbReference>
<proteinExistence type="inferred from homology"/>
<evidence type="ECO:0000256" key="7">
    <source>
        <dbReference type="SAM" id="MobiDB-lite"/>
    </source>
</evidence>
<dbReference type="Proteomes" id="UP001224775">
    <property type="component" value="Unassembled WGS sequence"/>
</dbReference>
<comment type="function">
    <text evidence="5">Involved in rRNA-processing and ribosome biogenesis.</text>
</comment>